<proteinExistence type="predicted"/>
<evidence type="ECO:0000313" key="2">
    <source>
        <dbReference type="WBParaSite" id="PTRK_0001251900.1"/>
    </source>
</evidence>
<protein>
    <submittedName>
        <fullName evidence="2">BTB domain-containing protein</fullName>
    </submittedName>
</protein>
<keyword evidence="1" id="KW-1185">Reference proteome</keyword>
<dbReference type="Proteomes" id="UP000038045">
    <property type="component" value="Unplaced"/>
</dbReference>
<accession>A0A0N4ZVB2</accession>
<evidence type="ECO:0000313" key="1">
    <source>
        <dbReference type="Proteomes" id="UP000038045"/>
    </source>
</evidence>
<sequence>MALECGYGDNIYFSRKNKNNNFKSLIRNIFDNNLVLVKSFNNNKEGFSIVSRNSLVIQNRNIISKFRFIISYDNNEDNDMKVNAVMGSLYSQKLNLLVTKIDKSDIFDETMSYDVVEYNFNKKALYRVIKYIEKGKKISPMLSFFSLLDIYNVALCLEIETLISELKNLINISLRRNYIIDIDITKYKKEIREEIINFIELSLSNSRFNDEETQAGFTSEAYISKKREKFFTPYVENYKVTFKLMEDEDFFNKNVMPWLRLRNPT</sequence>
<name>A0A0N4ZVB2_PARTI</name>
<organism evidence="1 2">
    <name type="scientific">Parastrongyloides trichosuri</name>
    <name type="common">Possum-specific nematode worm</name>
    <dbReference type="NCBI Taxonomy" id="131310"/>
    <lineage>
        <taxon>Eukaryota</taxon>
        <taxon>Metazoa</taxon>
        <taxon>Ecdysozoa</taxon>
        <taxon>Nematoda</taxon>
        <taxon>Chromadorea</taxon>
        <taxon>Rhabditida</taxon>
        <taxon>Tylenchina</taxon>
        <taxon>Panagrolaimomorpha</taxon>
        <taxon>Strongyloidoidea</taxon>
        <taxon>Strongyloididae</taxon>
        <taxon>Parastrongyloides</taxon>
    </lineage>
</organism>
<reference evidence="2" key="1">
    <citation type="submission" date="2017-02" db="UniProtKB">
        <authorList>
            <consortium name="WormBaseParasite"/>
        </authorList>
    </citation>
    <scope>IDENTIFICATION</scope>
</reference>
<dbReference type="WBParaSite" id="PTRK_0001251900.1">
    <property type="protein sequence ID" value="PTRK_0001251900.1"/>
    <property type="gene ID" value="PTRK_0001251900"/>
</dbReference>
<dbReference type="AlphaFoldDB" id="A0A0N4ZVB2"/>